<evidence type="ECO:0000313" key="1">
    <source>
        <dbReference type="EMBL" id="AFY89235.1"/>
    </source>
</evidence>
<dbReference type="PATRIC" id="fig|251229.3.peg.4440"/>
<dbReference type="Proteomes" id="UP000010384">
    <property type="component" value="Chromosome"/>
</dbReference>
<accession>K9U338</accession>
<proteinExistence type="predicted"/>
<dbReference type="PIRSF" id="PIRSF035652">
    <property type="entry name" value="CHP02436"/>
    <property type="match status" value="1"/>
</dbReference>
<reference evidence="1 2" key="1">
    <citation type="submission" date="2012-06" db="EMBL/GenBank/DDBJ databases">
        <title>Finished chromosome of genome of Chroococcidiopsis thermalis PCC 7203.</title>
        <authorList>
            <consortium name="US DOE Joint Genome Institute"/>
            <person name="Gugger M."/>
            <person name="Coursin T."/>
            <person name="Rippka R."/>
            <person name="Tandeau De Marsac N."/>
            <person name="Huntemann M."/>
            <person name="Wei C.-L."/>
            <person name="Han J."/>
            <person name="Detter J.C."/>
            <person name="Han C."/>
            <person name="Tapia R."/>
            <person name="Davenport K."/>
            <person name="Daligault H."/>
            <person name="Erkkila T."/>
            <person name="Gu W."/>
            <person name="Munk A.C.C."/>
            <person name="Teshima H."/>
            <person name="Xu Y."/>
            <person name="Chain P."/>
            <person name="Chen A."/>
            <person name="Krypides N."/>
            <person name="Mavromatis K."/>
            <person name="Markowitz V."/>
            <person name="Szeto E."/>
            <person name="Ivanova N."/>
            <person name="Mikhailova N."/>
            <person name="Ovchinnikova G."/>
            <person name="Pagani I."/>
            <person name="Pati A."/>
            <person name="Goodwin L."/>
            <person name="Peters L."/>
            <person name="Pitluck S."/>
            <person name="Woyke T."/>
            <person name="Kerfeld C."/>
        </authorList>
    </citation>
    <scope>NUCLEOTIDE SEQUENCE [LARGE SCALE GENOMIC DNA]</scope>
    <source>
        <strain evidence="1 2">PCC 7203</strain>
    </source>
</reference>
<evidence type="ECO:0000313" key="2">
    <source>
        <dbReference type="Proteomes" id="UP000010384"/>
    </source>
</evidence>
<evidence type="ECO:0008006" key="3">
    <source>
        <dbReference type="Google" id="ProtNLM"/>
    </source>
</evidence>
<dbReference type="PANTHER" id="PTHR38471:SF2">
    <property type="entry name" value="FOUR HELIX BUNDLE PROTEIN"/>
    <property type="match status" value="1"/>
</dbReference>
<dbReference type="SUPFAM" id="SSF158446">
    <property type="entry name" value="IVS-encoded protein-like"/>
    <property type="match status" value="1"/>
</dbReference>
<gene>
    <name evidence="1" type="ORF">Chro_3808</name>
</gene>
<sequence length="123" mass="13718">MNEQEFKDRTKKLALRVIRLVGKLPNNYIAEVIGKQLLRSATSVGANYRAACRGKSTADLIAKLGIVLEEADECLYWMEILIEAELVAAEKLKSLMSETNEIVAMIVASIKTLRTKTKPQPKI</sequence>
<organism evidence="1 2">
    <name type="scientific">Chroococcidiopsis thermalis (strain PCC 7203)</name>
    <dbReference type="NCBI Taxonomy" id="251229"/>
    <lineage>
        <taxon>Bacteria</taxon>
        <taxon>Bacillati</taxon>
        <taxon>Cyanobacteriota</taxon>
        <taxon>Cyanophyceae</taxon>
        <taxon>Chroococcidiopsidales</taxon>
        <taxon>Chroococcidiopsidaceae</taxon>
        <taxon>Chroococcidiopsis</taxon>
    </lineage>
</organism>
<dbReference type="HOGENOM" id="CLU_129874_2_2_3"/>
<dbReference type="InterPro" id="IPR036583">
    <property type="entry name" value="23S_rRNA_IVS_sf"/>
</dbReference>
<dbReference type="AlphaFoldDB" id="K9U338"/>
<dbReference type="InParanoid" id="K9U338"/>
<dbReference type="PANTHER" id="PTHR38471">
    <property type="entry name" value="FOUR HELIX BUNDLE PROTEIN"/>
    <property type="match status" value="1"/>
</dbReference>
<dbReference type="Pfam" id="PF05635">
    <property type="entry name" value="23S_rRNA_IVP"/>
    <property type="match status" value="1"/>
</dbReference>
<dbReference type="RefSeq" id="WP_015155778.1">
    <property type="nucleotide sequence ID" value="NC_019695.1"/>
</dbReference>
<dbReference type="STRING" id="251229.Chro_3808"/>
<dbReference type="Gene3D" id="1.20.1440.60">
    <property type="entry name" value="23S rRNA-intervening sequence"/>
    <property type="match status" value="1"/>
</dbReference>
<dbReference type="InterPro" id="IPR012657">
    <property type="entry name" value="23S_rRNA-intervening_sequence"/>
</dbReference>
<dbReference type="KEGG" id="cthe:Chro_3808"/>
<dbReference type="OrthoDB" id="285993at2"/>
<dbReference type="EMBL" id="CP003597">
    <property type="protein sequence ID" value="AFY89235.1"/>
    <property type="molecule type" value="Genomic_DNA"/>
</dbReference>
<name>K9U338_CHRTP</name>
<keyword evidence="2" id="KW-1185">Reference proteome</keyword>
<dbReference type="NCBIfam" id="TIGR02436">
    <property type="entry name" value="four helix bundle protein"/>
    <property type="match status" value="1"/>
</dbReference>
<dbReference type="eggNOG" id="ENOG5032RWC">
    <property type="taxonomic scope" value="Bacteria"/>
</dbReference>
<protein>
    <recommendedName>
        <fullName evidence="3">CHP02436-containing protein</fullName>
    </recommendedName>
</protein>